<dbReference type="GO" id="GO:0030170">
    <property type="term" value="F:pyridoxal phosphate binding"/>
    <property type="evidence" value="ECO:0007669"/>
    <property type="project" value="InterPro"/>
</dbReference>
<dbReference type="AlphaFoldDB" id="A0A368DN42"/>
<dbReference type="EC" id="2.6.1.-" evidence="3"/>
<evidence type="ECO:0000256" key="1">
    <source>
        <dbReference type="ARBA" id="ARBA00001933"/>
    </source>
</evidence>
<dbReference type="InterPro" id="IPR004839">
    <property type="entry name" value="Aminotransferase_I/II_large"/>
</dbReference>
<evidence type="ECO:0000313" key="5">
    <source>
        <dbReference type="EMBL" id="RCL73250.1"/>
    </source>
</evidence>
<dbReference type="PANTHER" id="PTHR42885:SF1">
    <property type="entry name" value="THREONINE-PHOSPHATE DECARBOXYLASE"/>
    <property type="match status" value="1"/>
</dbReference>
<comment type="cofactor">
    <cofactor evidence="1 3">
        <name>pyridoxal 5'-phosphate</name>
        <dbReference type="ChEBI" id="CHEBI:597326"/>
    </cofactor>
</comment>
<dbReference type="Pfam" id="PF00155">
    <property type="entry name" value="Aminotran_1_2"/>
    <property type="match status" value="1"/>
</dbReference>
<evidence type="ECO:0000259" key="4">
    <source>
        <dbReference type="Pfam" id="PF00155"/>
    </source>
</evidence>
<name>A0A368DN42_9PROT</name>
<gene>
    <name evidence="5" type="ORF">DBW71_03925</name>
</gene>
<dbReference type="GO" id="GO:0008483">
    <property type="term" value="F:transaminase activity"/>
    <property type="evidence" value="ECO:0007669"/>
    <property type="project" value="UniProtKB-KW"/>
</dbReference>
<dbReference type="CDD" id="cd00609">
    <property type="entry name" value="AAT_like"/>
    <property type="match status" value="1"/>
</dbReference>
<organism evidence="5 6">
    <name type="scientific">PS1 clade bacterium</name>
    <dbReference type="NCBI Taxonomy" id="2175152"/>
    <lineage>
        <taxon>Bacteria</taxon>
        <taxon>Pseudomonadati</taxon>
        <taxon>Pseudomonadota</taxon>
        <taxon>Alphaproteobacteria</taxon>
        <taxon>PS1 clade</taxon>
    </lineage>
</organism>
<dbReference type="PROSITE" id="PS00105">
    <property type="entry name" value="AA_TRANSFER_CLASS_1"/>
    <property type="match status" value="1"/>
</dbReference>
<dbReference type="EMBL" id="QOQD01000008">
    <property type="protein sequence ID" value="RCL73250.1"/>
    <property type="molecule type" value="Genomic_DNA"/>
</dbReference>
<evidence type="ECO:0000256" key="2">
    <source>
        <dbReference type="ARBA" id="ARBA00022898"/>
    </source>
</evidence>
<dbReference type="InterPro" id="IPR004838">
    <property type="entry name" value="NHTrfase_class1_PyrdxlP-BS"/>
</dbReference>
<dbReference type="Gene3D" id="3.90.1150.10">
    <property type="entry name" value="Aspartate Aminotransferase, domain 1"/>
    <property type="match status" value="1"/>
</dbReference>
<keyword evidence="2" id="KW-0663">Pyridoxal phosphate</keyword>
<evidence type="ECO:0000313" key="6">
    <source>
        <dbReference type="Proteomes" id="UP000253570"/>
    </source>
</evidence>
<proteinExistence type="inferred from homology"/>
<dbReference type="InterPro" id="IPR015421">
    <property type="entry name" value="PyrdxlP-dep_Trfase_major"/>
</dbReference>
<dbReference type="SUPFAM" id="SSF53383">
    <property type="entry name" value="PLP-dependent transferases"/>
    <property type="match status" value="1"/>
</dbReference>
<protein>
    <recommendedName>
        <fullName evidence="3">Aminotransferase</fullName>
        <ecNumber evidence="3">2.6.1.-</ecNumber>
    </recommendedName>
</protein>
<dbReference type="PANTHER" id="PTHR42885">
    <property type="entry name" value="HISTIDINOL-PHOSPHATE AMINOTRANSFERASE-RELATED"/>
    <property type="match status" value="1"/>
</dbReference>
<comment type="similarity">
    <text evidence="3">Belongs to the class-I pyridoxal-phosphate-dependent aminotransferase family.</text>
</comment>
<accession>A0A368DN42</accession>
<evidence type="ECO:0000256" key="3">
    <source>
        <dbReference type="RuleBase" id="RU000481"/>
    </source>
</evidence>
<feature type="domain" description="Aminotransferase class I/classII large" evidence="4">
    <location>
        <begin position="30"/>
        <end position="333"/>
    </location>
</feature>
<dbReference type="InterPro" id="IPR015422">
    <property type="entry name" value="PyrdxlP-dep_Trfase_small"/>
</dbReference>
<keyword evidence="3 5" id="KW-0032">Aminotransferase</keyword>
<dbReference type="Gene3D" id="3.40.640.10">
    <property type="entry name" value="Type I PLP-dependent aspartate aminotransferase-like (Major domain)"/>
    <property type="match status" value="1"/>
</dbReference>
<keyword evidence="3 5" id="KW-0808">Transferase</keyword>
<reference evidence="5 6" key="1">
    <citation type="journal article" date="2018" name="Microbiome">
        <title>Fine metagenomic profile of the Mediterranean stratified and mixed water columns revealed by assembly and recruitment.</title>
        <authorList>
            <person name="Haro-Moreno J.M."/>
            <person name="Lopez-Perez M."/>
            <person name="De La Torre J.R."/>
            <person name="Picazo A."/>
            <person name="Camacho A."/>
            <person name="Rodriguez-Valera F."/>
        </authorList>
    </citation>
    <scope>NUCLEOTIDE SEQUENCE [LARGE SCALE GENOMIC DNA]</scope>
    <source>
        <strain evidence="5">MED-G57</strain>
    </source>
</reference>
<sequence>MIDNKNFFLEDEHGGDLLEAQKKYKDVSEWIDLSSGINPHPYKDFKLAKSIYNSLPSGQAIRELLSAAAVYYKLKDDSSIIAYQGAQGLINIFPYIFSEIKKKKVQVYSPTYIEHYKSWVNAGYTIKLIVSFEKEIDPSGITIIVNPNNPDGKLFNKDALIVLQNRIQEKNGLLIIDESFMDPTPDEKFNYSIEKQNLIIIRSFGKFFGLPGLRLGFAFGDHKYINQISNFIGPWPISSSSIDIALKAMSDIQWIKQTINQLEILSKDLELALNAINIPIIGGTLLFKLVKFEDAGKIHNLLAKDGIWTRKFIYNNNWLRLGIPKDRVELNYLFNSLQNILK</sequence>
<dbReference type="InterPro" id="IPR015424">
    <property type="entry name" value="PyrdxlP-dep_Trfase"/>
</dbReference>
<dbReference type="Proteomes" id="UP000253570">
    <property type="component" value="Unassembled WGS sequence"/>
</dbReference>
<comment type="caution">
    <text evidence="5">The sequence shown here is derived from an EMBL/GenBank/DDBJ whole genome shotgun (WGS) entry which is preliminary data.</text>
</comment>